<keyword evidence="8" id="KW-1185">Reference proteome</keyword>
<gene>
    <name evidence="7" type="ORF">FE263_13355</name>
</gene>
<evidence type="ECO:0000313" key="7">
    <source>
        <dbReference type="EMBL" id="TLU72105.1"/>
    </source>
</evidence>
<dbReference type="Pfam" id="PF04261">
    <property type="entry name" value="Dyp_perox_N"/>
    <property type="match status" value="1"/>
</dbReference>
<accession>A0A5R9J396</accession>
<dbReference type="Proteomes" id="UP000305654">
    <property type="component" value="Unassembled WGS sequence"/>
</dbReference>
<evidence type="ECO:0000313" key="8">
    <source>
        <dbReference type="Proteomes" id="UP000305654"/>
    </source>
</evidence>
<protein>
    <recommendedName>
        <fullName evidence="6">Dyp-type peroxidase N-terminal domain-containing protein</fullName>
    </recommendedName>
</protein>
<sequence length="304" mass="32594">MRRSCQRRGTDNVPERLTWRRTRDTARAMAGLRLFATRRFSFTRRSFLGGLPAAAGIAASHRPAAAAATPVFRARHQPGVTMQPPVLLFVAFDVLASEPAILRRAMRVMAERAEALARDHVVLTLAVGGTLFDGRNGLAGLRPRHLEAAPASVADQGGDLLLQIGAATPCAAADGLRDVIACTHDLVAPRWKLNGFRRGDTGATAGSPWIGPQQRDEPAWTHGGSYLLVRRTRQFVEQGGRQPGSGYGYDHGVDAAGQFDMGDILCRYRARPDAADDNLFLALPGVRAGHAGFGQALLDAMTAA</sequence>
<keyword evidence="4" id="KW-0560">Oxidoreductase</keyword>
<organism evidence="7 8">
    <name type="scientific">Lichenicoccus roseus</name>
    <dbReference type="NCBI Taxonomy" id="2683649"/>
    <lineage>
        <taxon>Bacteria</taxon>
        <taxon>Pseudomonadati</taxon>
        <taxon>Pseudomonadota</taxon>
        <taxon>Alphaproteobacteria</taxon>
        <taxon>Acetobacterales</taxon>
        <taxon>Acetobacteraceae</taxon>
        <taxon>Lichenicoccus</taxon>
    </lineage>
</organism>
<name>A0A5R9J396_9PROT</name>
<dbReference type="InterPro" id="IPR006311">
    <property type="entry name" value="TAT_signal"/>
</dbReference>
<keyword evidence="5" id="KW-0408">Iron</keyword>
<comment type="caution">
    <text evidence="7">The sequence shown here is derived from an EMBL/GenBank/DDBJ whole genome shotgun (WGS) entry which is preliminary data.</text>
</comment>
<evidence type="ECO:0000256" key="4">
    <source>
        <dbReference type="ARBA" id="ARBA00023002"/>
    </source>
</evidence>
<keyword evidence="2" id="KW-0575">Peroxidase</keyword>
<dbReference type="EMBL" id="VCDI01000004">
    <property type="protein sequence ID" value="TLU72105.1"/>
    <property type="molecule type" value="Genomic_DNA"/>
</dbReference>
<evidence type="ECO:0000256" key="3">
    <source>
        <dbReference type="ARBA" id="ARBA00022723"/>
    </source>
</evidence>
<evidence type="ECO:0000259" key="6">
    <source>
        <dbReference type="Pfam" id="PF04261"/>
    </source>
</evidence>
<proteinExistence type="predicted"/>
<dbReference type="GO" id="GO:0020037">
    <property type="term" value="F:heme binding"/>
    <property type="evidence" value="ECO:0007669"/>
    <property type="project" value="InterPro"/>
</dbReference>
<dbReference type="SUPFAM" id="SSF54909">
    <property type="entry name" value="Dimeric alpha+beta barrel"/>
    <property type="match status" value="1"/>
</dbReference>
<evidence type="ECO:0000256" key="5">
    <source>
        <dbReference type="ARBA" id="ARBA00023004"/>
    </source>
</evidence>
<dbReference type="GO" id="GO:0004601">
    <property type="term" value="F:peroxidase activity"/>
    <property type="evidence" value="ECO:0007669"/>
    <property type="project" value="UniProtKB-KW"/>
</dbReference>
<evidence type="ECO:0000256" key="1">
    <source>
        <dbReference type="ARBA" id="ARBA00001970"/>
    </source>
</evidence>
<evidence type="ECO:0000256" key="2">
    <source>
        <dbReference type="ARBA" id="ARBA00022559"/>
    </source>
</evidence>
<reference evidence="7 8" key="1">
    <citation type="submission" date="2019-05" db="EMBL/GenBank/DDBJ databases">
        <authorList>
            <person name="Pankratov T."/>
            <person name="Grouzdev D."/>
        </authorList>
    </citation>
    <scope>NUCLEOTIDE SEQUENCE [LARGE SCALE GENOMIC DNA]</scope>
    <source>
        <strain evidence="7 8">KEBCLARHB70R</strain>
    </source>
</reference>
<dbReference type="InterPro" id="IPR048327">
    <property type="entry name" value="Dyp_perox_N"/>
</dbReference>
<dbReference type="AlphaFoldDB" id="A0A5R9J396"/>
<dbReference type="InterPro" id="IPR006314">
    <property type="entry name" value="Dyp_peroxidase"/>
</dbReference>
<keyword evidence="3" id="KW-0479">Metal-binding</keyword>
<dbReference type="InterPro" id="IPR011008">
    <property type="entry name" value="Dimeric_a/b-barrel"/>
</dbReference>
<comment type="cofactor">
    <cofactor evidence="1">
        <name>heme b</name>
        <dbReference type="ChEBI" id="CHEBI:60344"/>
    </cofactor>
</comment>
<dbReference type="PROSITE" id="PS51318">
    <property type="entry name" value="TAT"/>
    <property type="match status" value="1"/>
</dbReference>
<dbReference type="PROSITE" id="PS51404">
    <property type="entry name" value="DYP_PEROXIDASE"/>
    <property type="match status" value="1"/>
</dbReference>
<dbReference type="OrthoDB" id="9781066at2"/>
<feature type="domain" description="Dyp-type peroxidase N-terminal" evidence="6">
    <location>
        <begin position="84"/>
        <end position="197"/>
    </location>
</feature>
<dbReference type="GO" id="GO:0046872">
    <property type="term" value="F:metal ion binding"/>
    <property type="evidence" value="ECO:0007669"/>
    <property type="project" value="UniProtKB-KW"/>
</dbReference>